<feature type="compositionally biased region" description="Low complexity" evidence="2">
    <location>
        <begin position="255"/>
        <end position="267"/>
    </location>
</feature>
<feature type="compositionally biased region" description="Low complexity" evidence="2">
    <location>
        <begin position="218"/>
        <end position="235"/>
    </location>
</feature>
<feature type="chain" id="PRO_5003264124" evidence="3">
    <location>
        <begin position="20"/>
        <end position="351"/>
    </location>
</feature>
<feature type="compositionally biased region" description="Basic residues" evidence="2">
    <location>
        <begin position="201"/>
        <end position="215"/>
    </location>
</feature>
<evidence type="ECO:0000313" key="5">
    <source>
        <dbReference type="Proteomes" id="UP000001064"/>
    </source>
</evidence>
<gene>
    <name evidence="4" type="ORF">DICPUDRAFT_85319</name>
</gene>
<accession>F1A5C9</accession>
<evidence type="ECO:0000256" key="3">
    <source>
        <dbReference type="SAM" id="SignalP"/>
    </source>
</evidence>
<feature type="region of interest" description="Disordered" evidence="2">
    <location>
        <begin position="191"/>
        <end position="268"/>
    </location>
</feature>
<dbReference type="InParanoid" id="F1A5C9"/>
<keyword evidence="5" id="KW-1185">Reference proteome</keyword>
<dbReference type="VEuPathDB" id="AmoebaDB:DICPUDRAFT_85319"/>
<feature type="compositionally biased region" description="Polar residues" evidence="2">
    <location>
        <begin position="316"/>
        <end position="345"/>
    </location>
</feature>
<evidence type="ECO:0000313" key="4">
    <source>
        <dbReference type="EMBL" id="EGC28600.1"/>
    </source>
</evidence>
<dbReference type="AlphaFoldDB" id="F1A5C9"/>
<organism evidence="4 5">
    <name type="scientific">Dictyostelium purpureum</name>
    <name type="common">Slime mold</name>
    <dbReference type="NCBI Taxonomy" id="5786"/>
    <lineage>
        <taxon>Eukaryota</taxon>
        <taxon>Amoebozoa</taxon>
        <taxon>Evosea</taxon>
        <taxon>Eumycetozoa</taxon>
        <taxon>Dictyostelia</taxon>
        <taxon>Dictyosteliales</taxon>
        <taxon>Dictyosteliaceae</taxon>
        <taxon>Dictyostelium</taxon>
    </lineage>
</organism>
<protein>
    <submittedName>
        <fullName evidence="4">Uncharacterized protein</fullName>
    </submittedName>
</protein>
<dbReference type="RefSeq" id="XP_003294874.1">
    <property type="nucleotide sequence ID" value="XM_003294826.1"/>
</dbReference>
<name>F1A5C9_DICPU</name>
<evidence type="ECO:0000256" key="2">
    <source>
        <dbReference type="SAM" id="MobiDB-lite"/>
    </source>
</evidence>
<feature type="signal peptide" evidence="3">
    <location>
        <begin position="1"/>
        <end position="19"/>
    </location>
</feature>
<sequence>MKLLYSLIILVICISATLSESIINKNSNTNNSNKQISETEKNEFFQNIQGIYSEIGDLFKQTEIYNYINKLDDIIKTSNDLKEKIREVENVREEHLRENFNINNNNEIKHFKEPVKLDIENLEDDETVTNLDKEEIQFLERRLLDALGVDTDRNDKLFIQLSLGTTDILGNLAQEAQIQAQRAAEQQLNAILGGTEENKNNKNKNKNKKDKNKKKNNNEQLETPQQQNQQSQQNNDPTPSAEVTNGPMNGESHVEGSSSNSNLSDQSPAVIVYTPPTSEEDESSDDDSMIEDILDFFEHFFGRQRTPPPRDEDSIESSYHPSQEESSNYPELIPNTNKGVNQHLSNNNNNN</sequence>
<keyword evidence="1" id="KW-0175">Coiled coil</keyword>
<keyword evidence="3" id="KW-0732">Signal</keyword>
<proteinExistence type="predicted"/>
<feature type="compositionally biased region" description="Polar residues" evidence="2">
    <location>
        <begin position="236"/>
        <end position="247"/>
    </location>
</feature>
<dbReference type="GeneID" id="10510599"/>
<evidence type="ECO:0000256" key="1">
    <source>
        <dbReference type="SAM" id="Coils"/>
    </source>
</evidence>
<reference evidence="5" key="1">
    <citation type="journal article" date="2011" name="Genome Biol.">
        <title>Comparative genomics of the social amoebae Dictyostelium discoideum and Dictyostelium purpureum.</title>
        <authorList>
            <consortium name="US DOE Joint Genome Institute (JGI-PGF)"/>
            <person name="Sucgang R."/>
            <person name="Kuo A."/>
            <person name="Tian X."/>
            <person name="Salerno W."/>
            <person name="Parikh A."/>
            <person name="Feasley C.L."/>
            <person name="Dalin E."/>
            <person name="Tu H."/>
            <person name="Huang E."/>
            <person name="Barry K."/>
            <person name="Lindquist E."/>
            <person name="Shapiro H."/>
            <person name="Bruce D."/>
            <person name="Schmutz J."/>
            <person name="Salamov A."/>
            <person name="Fey P."/>
            <person name="Gaudet P."/>
            <person name="Anjard C."/>
            <person name="Babu M.M."/>
            <person name="Basu S."/>
            <person name="Bushmanova Y."/>
            <person name="van der Wel H."/>
            <person name="Katoh-Kurasawa M."/>
            <person name="Dinh C."/>
            <person name="Coutinho P.M."/>
            <person name="Saito T."/>
            <person name="Elias M."/>
            <person name="Schaap P."/>
            <person name="Kay R.R."/>
            <person name="Henrissat B."/>
            <person name="Eichinger L."/>
            <person name="Rivero F."/>
            <person name="Putnam N.H."/>
            <person name="West C.M."/>
            <person name="Loomis W.F."/>
            <person name="Chisholm R.L."/>
            <person name="Shaulsky G."/>
            <person name="Strassmann J.E."/>
            <person name="Queller D.C."/>
            <person name="Kuspa A."/>
            <person name="Grigoriev I.V."/>
        </authorList>
    </citation>
    <scope>NUCLEOTIDE SEQUENCE [LARGE SCALE GENOMIC DNA]</scope>
    <source>
        <strain evidence="5">QSDP1</strain>
    </source>
</reference>
<feature type="coiled-coil region" evidence="1">
    <location>
        <begin position="71"/>
        <end position="98"/>
    </location>
</feature>
<dbReference type="EMBL" id="GL871588">
    <property type="protein sequence ID" value="EGC28600.1"/>
    <property type="molecule type" value="Genomic_DNA"/>
</dbReference>
<feature type="region of interest" description="Disordered" evidence="2">
    <location>
        <begin position="299"/>
        <end position="351"/>
    </location>
</feature>
<dbReference type="Proteomes" id="UP000001064">
    <property type="component" value="Unassembled WGS sequence"/>
</dbReference>
<dbReference type="KEGG" id="dpp:DICPUDRAFT_85319"/>